<feature type="chain" id="PRO_5025521087" evidence="11">
    <location>
        <begin position="23"/>
        <end position="336"/>
    </location>
</feature>
<dbReference type="GO" id="GO:0004650">
    <property type="term" value="F:polygalacturonase activity"/>
    <property type="evidence" value="ECO:0007669"/>
    <property type="project" value="InterPro"/>
</dbReference>
<evidence type="ECO:0000256" key="1">
    <source>
        <dbReference type="ARBA" id="ARBA00004613"/>
    </source>
</evidence>
<dbReference type="InterPro" id="IPR000743">
    <property type="entry name" value="Glyco_hydro_28"/>
</dbReference>
<dbReference type="SUPFAM" id="SSF51126">
    <property type="entry name" value="Pectin lyase-like"/>
    <property type="match status" value="1"/>
</dbReference>
<evidence type="ECO:0000256" key="5">
    <source>
        <dbReference type="ARBA" id="ARBA00022801"/>
    </source>
</evidence>
<keyword evidence="4 11" id="KW-0732">Signal</keyword>
<dbReference type="InterPro" id="IPR011050">
    <property type="entry name" value="Pectin_lyase_fold/virulence"/>
</dbReference>
<gene>
    <name evidence="12" type="ORF">BU23DRAFT_653133</name>
</gene>
<evidence type="ECO:0000256" key="6">
    <source>
        <dbReference type="ARBA" id="ARBA00023157"/>
    </source>
</evidence>
<keyword evidence="13" id="KW-1185">Reference proteome</keyword>
<evidence type="ECO:0000256" key="2">
    <source>
        <dbReference type="ARBA" id="ARBA00008834"/>
    </source>
</evidence>
<evidence type="ECO:0000256" key="10">
    <source>
        <dbReference type="RuleBase" id="RU361169"/>
    </source>
</evidence>
<evidence type="ECO:0000256" key="8">
    <source>
        <dbReference type="ARBA" id="ARBA00023295"/>
    </source>
</evidence>
<organism evidence="12 13">
    <name type="scientific">Bimuria novae-zelandiae CBS 107.79</name>
    <dbReference type="NCBI Taxonomy" id="1447943"/>
    <lineage>
        <taxon>Eukaryota</taxon>
        <taxon>Fungi</taxon>
        <taxon>Dikarya</taxon>
        <taxon>Ascomycota</taxon>
        <taxon>Pezizomycotina</taxon>
        <taxon>Dothideomycetes</taxon>
        <taxon>Pleosporomycetidae</taxon>
        <taxon>Pleosporales</taxon>
        <taxon>Massarineae</taxon>
        <taxon>Didymosphaeriaceae</taxon>
        <taxon>Bimuria</taxon>
    </lineage>
</organism>
<proteinExistence type="inferred from homology"/>
<protein>
    <submittedName>
        <fullName evidence="12">Pectin lyase-like protein</fullName>
    </submittedName>
</protein>
<dbReference type="Gene3D" id="2.160.20.10">
    <property type="entry name" value="Single-stranded right-handed beta-helix, Pectin lyase-like"/>
    <property type="match status" value="1"/>
</dbReference>
<dbReference type="InterPro" id="IPR012334">
    <property type="entry name" value="Pectin_lyas_fold"/>
</dbReference>
<dbReference type="Pfam" id="PF00295">
    <property type="entry name" value="Glyco_hydro_28"/>
    <property type="match status" value="1"/>
</dbReference>
<name>A0A6A5UXI5_9PLEO</name>
<dbReference type="OrthoDB" id="2268901at2759"/>
<evidence type="ECO:0000256" key="11">
    <source>
        <dbReference type="SAM" id="SignalP"/>
    </source>
</evidence>
<dbReference type="EMBL" id="ML976710">
    <property type="protein sequence ID" value="KAF1969378.1"/>
    <property type="molecule type" value="Genomic_DNA"/>
</dbReference>
<keyword evidence="6" id="KW-1015">Disulfide bond</keyword>
<dbReference type="GO" id="GO:0071555">
    <property type="term" value="P:cell wall organization"/>
    <property type="evidence" value="ECO:0007669"/>
    <property type="project" value="UniProtKB-KW"/>
</dbReference>
<evidence type="ECO:0000313" key="13">
    <source>
        <dbReference type="Proteomes" id="UP000800036"/>
    </source>
</evidence>
<dbReference type="GO" id="GO:0005576">
    <property type="term" value="C:extracellular region"/>
    <property type="evidence" value="ECO:0007669"/>
    <property type="project" value="UniProtKB-SubCell"/>
</dbReference>
<evidence type="ECO:0000313" key="12">
    <source>
        <dbReference type="EMBL" id="KAF1969378.1"/>
    </source>
</evidence>
<reference evidence="12" key="1">
    <citation type="journal article" date="2020" name="Stud. Mycol.">
        <title>101 Dothideomycetes genomes: a test case for predicting lifestyles and emergence of pathogens.</title>
        <authorList>
            <person name="Haridas S."/>
            <person name="Albert R."/>
            <person name="Binder M."/>
            <person name="Bloem J."/>
            <person name="Labutti K."/>
            <person name="Salamov A."/>
            <person name="Andreopoulos B."/>
            <person name="Baker S."/>
            <person name="Barry K."/>
            <person name="Bills G."/>
            <person name="Bluhm B."/>
            <person name="Cannon C."/>
            <person name="Castanera R."/>
            <person name="Culley D."/>
            <person name="Daum C."/>
            <person name="Ezra D."/>
            <person name="Gonzalez J."/>
            <person name="Henrissat B."/>
            <person name="Kuo A."/>
            <person name="Liang C."/>
            <person name="Lipzen A."/>
            <person name="Lutzoni F."/>
            <person name="Magnuson J."/>
            <person name="Mondo S."/>
            <person name="Nolan M."/>
            <person name="Ohm R."/>
            <person name="Pangilinan J."/>
            <person name="Park H.-J."/>
            <person name="Ramirez L."/>
            <person name="Alfaro M."/>
            <person name="Sun H."/>
            <person name="Tritt A."/>
            <person name="Yoshinaga Y."/>
            <person name="Zwiers L.-H."/>
            <person name="Turgeon B."/>
            <person name="Goodwin S."/>
            <person name="Spatafora J."/>
            <person name="Crous P."/>
            <person name="Grigoriev I."/>
        </authorList>
    </citation>
    <scope>NUCLEOTIDE SEQUENCE</scope>
    <source>
        <strain evidence="12">CBS 107.79</strain>
    </source>
</reference>
<keyword evidence="3" id="KW-0964">Secreted</keyword>
<dbReference type="GO" id="GO:0005975">
    <property type="term" value="P:carbohydrate metabolic process"/>
    <property type="evidence" value="ECO:0007669"/>
    <property type="project" value="InterPro"/>
</dbReference>
<keyword evidence="5 10" id="KW-0378">Hydrolase</keyword>
<feature type="signal peptide" evidence="11">
    <location>
        <begin position="1"/>
        <end position="22"/>
    </location>
</feature>
<keyword evidence="8 10" id="KW-0326">Glycosidase</keyword>
<accession>A0A6A5UXI5</accession>
<evidence type="ECO:0000256" key="7">
    <source>
        <dbReference type="ARBA" id="ARBA00023180"/>
    </source>
</evidence>
<feature type="non-terminal residue" evidence="12">
    <location>
        <position position="1"/>
    </location>
</feature>
<dbReference type="PANTHER" id="PTHR31736">
    <property type="match status" value="1"/>
</dbReference>
<comment type="subcellular location">
    <subcellularLocation>
        <location evidence="1">Secreted</location>
    </subcellularLocation>
</comment>
<comment type="similarity">
    <text evidence="2 10">Belongs to the glycosyl hydrolase 28 family.</text>
</comment>
<dbReference type="AlphaFoldDB" id="A0A6A5UXI5"/>
<evidence type="ECO:0000256" key="4">
    <source>
        <dbReference type="ARBA" id="ARBA00022729"/>
    </source>
</evidence>
<dbReference type="GO" id="GO:0046576">
    <property type="term" value="F:rhamnogalacturonan alpha-L-rhamnopyranosyl-(1-&gt;4)-alpha-D-galactopyranosyluronide lyase activity"/>
    <property type="evidence" value="ECO:0007669"/>
    <property type="project" value="UniProtKB-ARBA"/>
</dbReference>
<dbReference type="Proteomes" id="UP000800036">
    <property type="component" value="Unassembled WGS sequence"/>
</dbReference>
<keyword evidence="12" id="KW-0456">Lyase</keyword>
<evidence type="ECO:0000256" key="9">
    <source>
        <dbReference type="ARBA" id="ARBA00023316"/>
    </source>
</evidence>
<dbReference type="PANTHER" id="PTHR31736:SF19">
    <property type="entry name" value="PECTIN LYASE SUPERFAMILY PROTEIN-RELATED"/>
    <property type="match status" value="1"/>
</dbReference>
<keyword evidence="9" id="KW-0961">Cell wall biogenesis/degradation</keyword>
<keyword evidence="7" id="KW-0325">Glycoprotein</keyword>
<sequence length="336" mass="36386">LRFTMHLSIFLSALALLPTTLAQLSGSVGPTTNTRAKTTTKTCDITAYGAKADKTTDIGPPLAAAWAACQNGGVVDGNMIMIRDTTDFEFFSSTGKGAIQGSNGYEVHKAQGQCKGARLLRTYRVTNFSIHDVVLVDAPMYHLVMDSCTNGEVYNMAIRAGEWGCLDGIDLVSNNIHIHDVMITNKDECVTVKSPSKNILVENIYCNWSGGSAIGSLGTGTAISQVVYRNIYTWKSNQMFMIKSNGGSGYLEDVVLENFIGHGNAWSLDIDQEWSSMSKIEGNGVQLSNFTIRNWKGTEANGASRGPIKLNCADGAPCTDFKITDFAMWTETGNKQ</sequence>
<evidence type="ECO:0000256" key="3">
    <source>
        <dbReference type="ARBA" id="ARBA00022525"/>
    </source>
</evidence>